<dbReference type="STRING" id="1036779.SAMN04515666_104478"/>
<reference evidence="2" key="1">
    <citation type="submission" date="2016-10" db="EMBL/GenBank/DDBJ databases">
        <authorList>
            <person name="Varghese N."/>
            <person name="Submissions S."/>
        </authorList>
    </citation>
    <scope>NUCLEOTIDE SEQUENCE [LARGE SCALE GENOMIC DNA]</scope>
    <source>
        <strain evidence="2">LMG 26383,CCUG 61248,R- 45681</strain>
    </source>
</reference>
<proteinExistence type="predicted"/>
<dbReference type="EMBL" id="FOAN01000004">
    <property type="protein sequence ID" value="SEL62065.1"/>
    <property type="molecule type" value="Genomic_DNA"/>
</dbReference>
<organism evidence="1 2">
    <name type="scientific">Bosea lupini</name>
    <dbReference type="NCBI Taxonomy" id="1036779"/>
    <lineage>
        <taxon>Bacteria</taxon>
        <taxon>Pseudomonadati</taxon>
        <taxon>Pseudomonadota</taxon>
        <taxon>Alphaproteobacteria</taxon>
        <taxon>Hyphomicrobiales</taxon>
        <taxon>Boseaceae</taxon>
        <taxon>Bosea</taxon>
    </lineage>
</organism>
<accession>A0A1H7RPH0</accession>
<keyword evidence="2" id="KW-1185">Reference proteome</keyword>
<dbReference type="Proteomes" id="UP000199664">
    <property type="component" value="Unassembled WGS sequence"/>
</dbReference>
<protein>
    <submittedName>
        <fullName evidence="1">Uncharacterized protein</fullName>
    </submittedName>
</protein>
<name>A0A1H7RPH0_9HYPH</name>
<dbReference type="RefSeq" id="WP_208862287.1">
    <property type="nucleotide sequence ID" value="NZ_FOAN01000004.1"/>
</dbReference>
<evidence type="ECO:0000313" key="2">
    <source>
        <dbReference type="Proteomes" id="UP000199664"/>
    </source>
</evidence>
<gene>
    <name evidence="1" type="ORF">SAMN04515666_104478</name>
</gene>
<dbReference type="AlphaFoldDB" id="A0A1H7RPH0"/>
<sequence>MFRLKPGIKSDPVKRWNLPERVFFACGACHILAYAFLETYPEHGFHAVWIRPAEGFTGNHVFVSDGRIAFDFHGYRCEEALVAHHWAKGRLWWAGWDGTLLSLPRDVLISEAKSKAYDGLWLREPGQFLHDALPRARAFLARFGPPPSGAGQAGGTLLDEAGLRRQIGAGAVADP</sequence>
<evidence type="ECO:0000313" key="1">
    <source>
        <dbReference type="EMBL" id="SEL62065.1"/>
    </source>
</evidence>